<dbReference type="PANTHER" id="PTHR43046">
    <property type="entry name" value="GDP-MANNOSE MANNOSYL HYDROLASE"/>
    <property type="match status" value="1"/>
</dbReference>
<dbReference type="Pfam" id="PF00293">
    <property type="entry name" value="NUDIX"/>
    <property type="match status" value="1"/>
</dbReference>
<protein>
    <submittedName>
        <fullName evidence="4">NUDIX domain-containing protein</fullName>
    </submittedName>
</protein>
<name>A0A9D1LSW4_9FIRM</name>
<accession>A0A9D1LSW4</accession>
<proteinExistence type="predicted"/>
<organism evidence="4 5">
    <name type="scientific">Candidatus Fimadaptatus faecigallinarum</name>
    <dbReference type="NCBI Taxonomy" id="2840814"/>
    <lineage>
        <taxon>Bacteria</taxon>
        <taxon>Bacillati</taxon>
        <taxon>Bacillota</taxon>
        <taxon>Clostridia</taxon>
        <taxon>Eubacteriales</taxon>
        <taxon>Candidatus Fimadaptatus</taxon>
    </lineage>
</organism>
<dbReference type="Proteomes" id="UP000824123">
    <property type="component" value="Unassembled WGS sequence"/>
</dbReference>
<dbReference type="AlphaFoldDB" id="A0A9D1LSW4"/>
<gene>
    <name evidence="4" type="ORF">IAC59_08745</name>
</gene>
<dbReference type="InterPro" id="IPR015797">
    <property type="entry name" value="NUDIX_hydrolase-like_dom_sf"/>
</dbReference>
<evidence type="ECO:0000256" key="2">
    <source>
        <dbReference type="ARBA" id="ARBA00022801"/>
    </source>
</evidence>
<dbReference type="EMBL" id="DVNK01000052">
    <property type="protein sequence ID" value="HIU47325.1"/>
    <property type="molecule type" value="Genomic_DNA"/>
</dbReference>
<evidence type="ECO:0000313" key="5">
    <source>
        <dbReference type="Proteomes" id="UP000824123"/>
    </source>
</evidence>
<dbReference type="GO" id="GO:0016787">
    <property type="term" value="F:hydrolase activity"/>
    <property type="evidence" value="ECO:0007669"/>
    <property type="project" value="UniProtKB-KW"/>
</dbReference>
<evidence type="ECO:0000256" key="1">
    <source>
        <dbReference type="ARBA" id="ARBA00001946"/>
    </source>
</evidence>
<comment type="caution">
    <text evidence="4">The sequence shown here is derived from an EMBL/GenBank/DDBJ whole genome shotgun (WGS) entry which is preliminary data.</text>
</comment>
<comment type="cofactor">
    <cofactor evidence="1">
        <name>Mg(2+)</name>
        <dbReference type="ChEBI" id="CHEBI:18420"/>
    </cofactor>
</comment>
<sequence length="141" mass="15294">MNGASGDMGKSVSAIVVESGRVLLTWRDSDGERRLTLPGGPACPGESPEDTLARYVKAQTGLDVRAMTLAGFHFGLKSWNAAFNCQLLGGTLNADSQYMSVDEALRRKDLGELTRLMLAGHERALEKDEIFEMKNAGSLYL</sequence>
<dbReference type="SUPFAM" id="SSF55811">
    <property type="entry name" value="Nudix"/>
    <property type="match status" value="1"/>
</dbReference>
<dbReference type="PANTHER" id="PTHR43046:SF14">
    <property type="entry name" value="MUTT_NUDIX FAMILY PROTEIN"/>
    <property type="match status" value="1"/>
</dbReference>
<dbReference type="Gene3D" id="3.90.79.10">
    <property type="entry name" value="Nucleoside Triphosphate Pyrophosphohydrolase"/>
    <property type="match status" value="1"/>
</dbReference>
<keyword evidence="2" id="KW-0378">Hydrolase</keyword>
<dbReference type="InterPro" id="IPR000086">
    <property type="entry name" value="NUDIX_hydrolase_dom"/>
</dbReference>
<dbReference type="PROSITE" id="PS51462">
    <property type="entry name" value="NUDIX"/>
    <property type="match status" value="1"/>
</dbReference>
<feature type="domain" description="Nudix hydrolase" evidence="3">
    <location>
        <begin position="7"/>
        <end position="131"/>
    </location>
</feature>
<reference evidence="4" key="1">
    <citation type="submission" date="2020-10" db="EMBL/GenBank/DDBJ databases">
        <authorList>
            <person name="Gilroy R."/>
        </authorList>
    </citation>
    <scope>NUCLEOTIDE SEQUENCE</scope>
    <source>
        <strain evidence="4">ChiSxjej2B14-8506</strain>
    </source>
</reference>
<evidence type="ECO:0000313" key="4">
    <source>
        <dbReference type="EMBL" id="HIU47325.1"/>
    </source>
</evidence>
<evidence type="ECO:0000259" key="3">
    <source>
        <dbReference type="PROSITE" id="PS51462"/>
    </source>
</evidence>
<reference evidence="4" key="2">
    <citation type="journal article" date="2021" name="PeerJ">
        <title>Extensive microbial diversity within the chicken gut microbiome revealed by metagenomics and culture.</title>
        <authorList>
            <person name="Gilroy R."/>
            <person name="Ravi A."/>
            <person name="Getino M."/>
            <person name="Pursley I."/>
            <person name="Horton D.L."/>
            <person name="Alikhan N.F."/>
            <person name="Baker D."/>
            <person name="Gharbi K."/>
            <person name="Hall N."/>
            <person name="Watson M."/>
            <person name="Adriaenssens E.M."/>
            <person name="Foster-Nyarko E."/>
            <person name="Jarju S."/>
            <person name="Secka A."/>
            <person name="Antonio M."/>
            <person name="Oren A."/>
            <person name="Chaudhuri R.R."/>
            <person name="La Ragione R."/>
            <person name="Hildebrand F."/>
            <person name="Pallen M.J."/>
        </authorList>
    </citation>
    <scope>NUCLEOTIDE SEQUENCE</scope>
    <source>
        <strain evidence="4">ChiSxjej2B14-8506</strain>
    </source>
</reference>